<name>A0A3N2DG94_9GAMM</name>
<gene>
    <name evidence="1" type="ORF">EDC56_3414</name>
</gene>
<organism evidence="1 2">
    <name type="scientific">Sinobacterium caligoides</name>
    <dbReference type="NCBI Taxonomy" id="933926"/>
    <lineage>
        <taxon>Bacteria</taxon>
        <taxon>Pseudomonadati</taxon>
        <taxon>Pseudomonadota</taxon>
        <taxon>Gammaproteobacteria</taxon>
        <taxon>Cellvibrionales</taxon>
        <taxon>Spongiibacteraceae</taxon>
        <taxon>Sinobacterium</taxon>
    </lineage>
</organism>
<sequence>MLKFIFSKLFGSRKADSVEQNTPDNHLHTNPAKDVVVEKHVVVEQNAVAEDSAAVAKDAGADGYVFIPTCRLANSIEMFERGGEIYRGEGTPPNYGGSSAGVWLPLSEQPTPFDERVTSSDAGMVNLVDYIDYASGLVQLFEGDEDIQQKMQAALSYASVNEKHMAIEKGILSHYKVTSIDLAMCRIHSCVSLEERKEYCFDKPGNLTLVDGVNATIAAALRKIGVLTAKDVFSMSKEELLSVKGVGNVVVEKILAGRLITNEPH</sequence>
<dbReference type="SUPFAM" id="SSF47794">
    <property type="entry name" value="Rad51 N-terminal domain-like"/>
    <property type="match status" value="1"/>
</dbReference>
<evidence type="ECO:0008006" key="3">
    <source>
        <dbReference type="Google" id="ProtNLM"/>
    </source>
</evidence>
<dbReference type="AlphaFoldDB" id="A0A3N2DG94"/>
<evidence type="ECO:0000313" key="1">
    <source>
        <dbReference type="EMBL" id="ROR98678.1"/>
    </source>
</evidence>
<dbReference type="Gene3D" id="1.10.150.20">
    <property type="entry name" value="5' to 3' exonuclease, C-terminal subdomain"/>
    <property type="match status" value="1"/>
</dbReference>
<dbReference type="OrthoDB" id="5918543at2"/>
<proteinExistence type="predicted"/>
<dbReference type="Pfam" id="PF14520">
    <property type="entry name" value="HHH_5"/>
    <property type="match status" value="1"/>
</dbReference>
<dbReference type="GO" id="GO:0000166">
    <property type="term" value="F:nucleotide binding"/>
    <property type="evidence" value="ECO:0007669"/>
    <property type="project" value="InterPro"/>
</dbReference>
<reference evidence="1 2" key="1">
    <citation type="submission" date="2018-11" db="EMBL/GenBank/DDBJ databases">
        <title>Genomic Encyclopedia of Type Strains, Phase IV (KMG-IV): sequencing the most valuable type-strain genomes for metagenomic binning, comparative biology and taxonomic classification.</title>
        <authorList>
            <person name="Goeker M."/>
        </authorList>
    </citation>
    <scope>NUCLEOTIDE SEQUENCE [LARGE SCALE GENOMIC DNA]</scope>
    <source>
        <strain evidence="1 2">DSM 100316</strain>
    </source>
</reference>
<comment type="caution">
    <text evidence="1">The sequence shown here is derived from an EMBL/GenBank/DDBJ whole genome shotgun (WGS) entry which is preliminary data.</text>
</comment>
<dbReference type="EMBL" id="RKHR01000007">
    <property type="protein sequence ID" value="ROR98678.1"/>
    <property type="molecule type" value="Genomic_DNA"/>
</dbReference>
<keyword evidence="2" id="KW-1185">Reference proteome</keyword>
<accession>A0A3N2DG94</accession>
<protein>
    <recommendedName>
        <fullName evidence="3">Helix-hairpin-helix protein</fullName>
    </recommendedName>
</protein>
<dbReference type="InterPro" id="IPR010995">
    <property type="entry name" value="DNA_repair_Rad51/TF_NusA_a-hlx"/>
</dbReference>
<dbReference type="Proteomes" id="UP000275394">
    <property type="component" value="Unassembled WGS sequence"/>
</dbReference>
<dbReference type="RefSeq" id="WP_123713743.1">
    <property type="nucleotide sequence ID" value="NZ_RKHR01000007.1"/>
</dbReference>
<evidence type="ECO:0000313" key="2">
    <source>
        <dbReference type="Proteomes" id="UP000275394"/>
    </source>
</evidence>